<evidence type="ECO:0000256" key="2">
    <source>
        <dbReference type="ARBA" id="ARBA00010400"/>
    </source>
</evidence>
<keyword evidence="4 5" id="KW-0732">Signal</keyword>
<evidence type="ECO:0000256" key="1">
    <source>
        <dbReference type="ARBA" id="ARBA00004613"/>
    </source>
</evidence>
<feature type="signal peptide" evidence="5">
    <location>
        <begin position="1"/>
        <end position="18"/>
    </location>
</feature>
<keyword evidence="7" id="KW-1185">Reference proteome</keyword>
<comment type="domain">
    <text evidence="5">The RxLR-dEER motif acts to carry the protein into the host cell cytoplasm through binding to cell surface phosphatidylinositol-3-phosphate.</text>
</comment>
<protein>
    <recommendedName>
        <fullName evidence="5">RxLR effector protein</fullName>
    </recommendedName>
</protein>
<dbReference type="InterPro" id="IPR031825">
    <property type="entry name" value="RXLR"/>
</dbReference>
<dbReference type="Pfam" id="PF16810">
    <property type="entry name" value="RXLR"/>
    <property type="match status" value="1"/>
</dbReference>
<organism evidence="6 7">
    <name type="scientific">Phytophthora megakarya</name>
    <dbReference type="NCBI Taxonomy" id="4795"/>
    <lineage>
        <taxon>Eukaryota</taxon>
        <taxon>Sar</taxon>
        <taxon>Stramenopiles</taxon>
        <taxon>Oomycota</taxon>
        <taxon>Peronosporomycetes</taxon>
        <taxon>Peronosporales</taxon>
        <taxon>Peronosporaceae</taxon>
        <taxon>Phytophthora</taxon>
    </lineage>
</organism>
<reference evidence="7" key="1">
    <citation type="submission" date="2017-03" db="EMBL/GenBank/DDBJ databases">
        <title>Phytopthora megakarya and P. palmivora, two closely related causual agents of cacao black pod achieved similar genome size and gene model numbers by different mechanisms.</title>
        <authorList>
            <person name="Ali S."/>
            <person name="Shao J."/>
            <person name="Larry D.J."/>
            <person name="Kronmiller B."/>
            <person name="Shen D."/>
            <person name="Strem M.D."/>
            <person name="Melnick R.L."/>
            <person name="Guiltinan M.J."/>
            <person name="Tyler B.M."/>
            <person name="Meinhardt L.W."/>
            <person name="Bailey B.A."/>
        </authorList>
    </citation>
    <scope>NUCLEOTIDE SEQUENCE [LARGE SCALE GENOMIC DNA]</scope>
    <source>
        <strain evidence="7">zdho120</strain>
    </source>
</reference>
<gene>
    <name evidence="6" type="ORF">PHMEG_00011979</name>
</gene>
<evidence type="ECO:0000256" key="5">
    <source>
        <dbReference type="RuleBase" id="RU367124"/>
    </source>
</evidence>
<comment type="similarity">
    <text evidence="2 5">Belongs to the RxLR effector family.</text>
</comment>
<dbReference type="AlphaFoldDB" id="A0A225WBB6"/>
<sequence>MRLRFILFVIAVTEFISSDAVLTATTTGDMVTSRVMTDVTNGTRFLRTISTVNDIDDEDEERVLEVFKLWRGKRGSFDDPNLEAGFTKIMGWFHSWKGQTDDEVTKSIHAAVTKSKNRDILRTMWDMYQKDGEKKLRATLVEQSKKVKDGRRM</sequence>
<proteinExistence type="inferred from homology"/>
<dbReference type="GO" id="GO:0005576">
    <property type="term" value="C:extracellular region"/>
    <property type="evidence" value="ECO:0007669"/>
    <property type="project" value="UniProtKB-SubCell"/>
</dbReference>
<evidence type="ECO:0000256" key="4">
    <source>
        <dbReference type="ARBA" id="ARBA00022729"/>
    </source>
</evidence>
<evidence type="ECO:0000313" key="6">
    <source>
        <dbReference type="EMBL" id="OWZ14528.1"/>
    </source>
</evidence>
<evidence type="ECO:0000256" key="3">
    <source>
        <dbReference type="ARBA" id="ARBA00022525"/>
    </source>
</evidence>
<accession>A0A225WBB6</accession>
<dbReference type="OrthoDB" id="142119at2759"/>
<name>A0A225WBB6_9STRA</name>
<keyword evidence="3 5" id="KW-0964">Secreted</keyword>
<dbReference type="Proteomes" id="UP000198211">
    <property type="component" value="Unassembled WGS sequence"/>
</dbReference>
<comment type="function">
    <text evidence="5">Effector that suppresses plant defense responses during pathogen infection.</text>
</comment>
<dbReference type="EMBL" id="NBNE01001318">
    <property type="protein sequence ID" value="OWZ14528.1"/>
    <property type="molecule type" value="Genomic_DNA"/>
</dbReference>
<comment type="subcellular location">
    <subcellularLocation>
        <location evidence="1 5">Secreted</location>
    </subcellularLocation>
</comment>
<comment type="caution">
    <text evidence="6">The sequence shown here is derived from an EMBL/GenBank/DDBJ whole genome shotgun (WGS) entry which is preliminary data.</text>
</comment>
<evidence type="ECO:0000313" key="7">
    <source>
        <dbReference type="Proteomes" id="UP000198211"/>
    </source>
</evidence>
<feature type="chain" id="PRO_5028519338" description="RxLR effector protein" evidence="5">
    <location>
        <begin position="19"/>
        <end position="153"/>
    </location>
</feature>